<dbReference type="AlphaFoldDB" id="S8F877"/>
<name>S8F877_FOMSC</name>
<gene>
    <name evidence="1" type="ORF">FOMPIDRAFT_90087</name>
</gene>
<dbReference type="HOGENOM" id="CLU_1461353_0_0_1"/>
<proteinExistence type="predicted"/>
<reference evidence="1 2" key="1">
    <citation type="journal article" date="2012" name="Science">
        <title>The Paleozoic origin of enzymatic lignin decomposition reconstructed from 31 fungal genomes.</title>
        <authorList>
            <person name="Floudas D."/>
            <person name="Binder M."/>
            <person name="Riley R."/>
            <person name="Barry K."/>
            <person name="Blanchette R.A."/>
            <person name="Henrissat B."/>
            <person name="Martinez A.T."/>
            <person name="Otillar R."/>
            <person name="Spatafora J.W."/>
            <person name="Yadav J.S."/>
            <person name="Aerts A."/>
            <person name="Benoit I."/>
            <person name="Boyd A."/>
            <person name="Carlson A."/>
            <person name="Copeland A."/>
            <person name="Coutinho P.M."/>
            <person name="de Vries R.P."/>
            <person name="Ferreira P."/>
            <person name="Findley K."/>
            <person name="Foster B."/>
            <person name="Gaskell J."/>
            <person name="Glotzer D."/>
            <person name="Gorecki P."/>
            <person name="Heitman J."/>
            <person name="Hesse C."/>
            <person name="Hori C."/>
            <person name="Igarashi K."/>
            <person name="Jurgens J.A."/>
            <person name="Kallen N."/>
            <person name="Kersten P."/>
            <person name="Kohler A."/>
            <person name="Kuees U."/>
            <person name="Kumar T.K.A."/>
            <person name="Kuo A."/>
            <person name="LaButti K."/>
            <person name="Larrondo L.F."/>
            <person name="Lindquist E."/>
            <person name="Ling A."/>
            <person name="Lombard V."/>
            <person name="Lucas S."/>
            <person name="Lundell T."/>
            <person name="Martin R."/>
            <person name="McLaughlin D.J."/>
            <person name="Morgenstern I."/>
            <person name="Morin E."/>
            <person name="Murat C."/>
            <person name="Nagy L.G."/>
            <person name="Nolan M."/>
            <person name="Ohm R.A."/>
            <person name="Patyshakuliyeva A."/>
            <person name="Rokas A."/>
            <person name="Ruiz-Duenas F.J."/>
            <person name="Sabat G."/>
            <person name="Salamov A."/>
            <person name="Samejima M."/>
            <person name="Schmutz J."/>
            <person name="Slot J.C."/>
            <person name="St John F."/>
            <person name="Stenlid J."/>
            <person name="Sun H."/>
            <person name="Sun S."/>
            <person name="Syed K."/>
            <person name="Tsang A."/>
            <person name="Wiebenga A."/>
            <person name="Young D."/>
            <person name="Pisabarro A."/>
            <person name="Eastwood D.C."/>
            <person name="Martin F."/>
            <person name="Cullen D."/>
            <person name="Grigoriev I.V."/>
            <person name="Hibbett D.S."/>
        </authorList>
    </citation>
    <scope>NUCLEOTIDE SEQUENCE</scope>
    <source>
        <strain evidence="2">FP-58527</strain>
    </source>
</reference>
<protein>
    <submittedName>
        <fullName evidence="1">Uncharacterized protein</fullName>
    </submittedName>
</protein>
<keyword evidence="2" id="KW-1185">Reference proteome</keyword>
<dbReference type="Proteomes" id="UP000015241">
    <property type="component" value="Unassembled WGS sequence"/>
</dbReference>
<accession>S8F877</accession>
<evidence type="ECO:0000313" key="2">
    <source>
        <dbReference type="Proteomes" id="UP000015241"/>
    </source>
</evidence>
<dbReference type="InParanoid" id="S8F877"/>
<dbReference type="OrthoDB" id="2752819at2759"/>
<dbReference type="EMBL" id="KE504172">
    <property type="protein sequence ID" value="EPS97845.1"/>
    <property type="molecule type" value="Genomic_DNA"/>
</dbReference>
<organism evidence="1 2">
    <name type="scientific">Fomitopsis schrenkii</name>
    <name type="common">Brown rot fungus</name>
    <dbReference type="NCBI Taxonomy" id="2126942"/>
    <lineage>
        <taxon>Eukaryota</taxon>
        <taxon>Fungi</taxon>
        <taxon>Dikarya</taxon>
        <taxon>Basidiomycota</taxon>
        <taxon>Agaricomycotina</taxon>
        <taxon>Agaricomycetes</taxon>
        <taxon>Polyporales</taxon>
        <taxon>Fomitopsis</taxon>
    </lineage>
</organism>
<evidence type="ECO:0000313" key="1">
    <source>
        <dbReference type="EMBL" id="EPS97845.1"/>
    </source>
</evidence>
<sequence>MNSLTHLSLDISPADPPPSLGAEPLTFLHLQTLIVSGCLAPMVLFFQRCSTPALTTLTIKANPHASFETTPKDFMRCLEVVSQKAESRDLFRHFILHHQASPFRESLASLSPLQALADVISPLCTLRQMETVDLSLPLHWGLFPTHASIEEIVASWPNLRTLRVDLGRNPIIGALPLSWNLLLTV</sequence>